<evidence type="ECO:0000259" key="5">
    <source>
        <dbReference type="PROSITE" id="PS50975"/>
    </source>
</evidence>
<dbReference type="InterPro" id="IPR011761">
    <property type="entry name" value="ATP-grasp"/>
</dbReference>
<protein>
    <submittedName>
        <fullName evidence="6">ATP-grasp domain-containing protein</fullName>
    </submittedName>
</protein>
<dbReference type="SUPFAM" id="SSF56059">
    <property type="entry name" value="Glutathione synthetase ATP-binding domain-like"/>
    <property type="match status" value="1"/>
</dbReference>
<feature type="domain" description="ATP-grasp" evidence="5">
    <location>
        <begin position="109"/>
        <end position="309"/>
    </location>
</feature>
<dbReference type="PANTHER" id="PTHR43585:SF2">
    <property type="entry name" value="ATP-GRASP ENZYME FSQD"/>
    <property type="match status" value="1"/>
</dbReference>
<evidence type="ECO:0000313" key="6">
    <source>
        <dbReference type="EMBL" id="MEQ2507827.1"/>
    </source>
</evidence>
<evidence type="ECO:0000256" key="3">
    <source>
        <dbReference type="ARBA" id="ARBA00022840"/>
    </source>
</evidence>
<keyword evidence="3 4" id="KW-0067">ATP-binding</keyword>
<evidence type="ECO:0000313" key="7">
    <source>
        <dbReference type="Proteomes" id="UP001465717"/>
    </source>
</evidence>
<dbReference type="InterPro" id="IPR052032">
    <property type="entry name" value="ATP-dep_AA_Ligase"/>
</dbReference>
<dbReference type="InterPro" id="IPR013815">
    <property type="entry name" value="ATP_grasp_subdomain_1"/>
</dbReference>
<evidence type="ECO:0000256" key="1">
    <source>
        <dbReference type="ARBA" id="ARBA00022598"/>
    </source>
</evidence>
<dbReference type="RefSeq" id="WP_349225907.1">
    <property type="nucleotide sequence ID" value="NZ_JBBNFG020000017.1"/>
</dbReference>
<dbReference type="PANTHER" id="PTHR43585">
    <property type="entry name" value="FUMIPYRROLE BIOSYNTHESIS PROTEIN C"/>
    <property type="match status" value="1"/>
</dbReference>
<keyword evidence="1" id="KW-0436">Ligase</keyword>
<organism evidence="6 7">
    <name type="scientific">Segatella sinensis</name>
    <dbReference type="NCBI Taxonomy" id="3085167"/>
    <lineage>
        <taxon>Bacteria</taxon>
        <taxon>Pseudomonadati</taxon>
        <taxon>Bacteroidota</taxon>
        <taxon>Bacteroidia</taxon>
        <taxon>Bacteroidales</taxon>
        <taxon>Prevotellaceae</taxon>
        <taxon>Segatella</taxon>
    </lineage>
</organism>
<dbReference type="InterPro" id="IPR005479">
    <property type="entry name" value="CPAse_ATP-bd"/>
</dbReference>
<dbReference type="Gene3D" id="3.40.50.20">
    <property type="match status" value="1"/>
</dbReference>
<proteinExistence type="predicted"/>
<dbReference type="SUPFAM" id="SSF52440">
    <property type="entry name" value="PreATP-grasp domain"/>
    <property type="match status" value="1"/>
</dbReference>
<dbReference type="InterPro" id="IPR016185">
    <property type="entry name" value="PreATP-grasp_dom_sf"/>
</dbReference>
<dbReference type="Gene3D" id="3.30.470.20">
    <property type="entry name" value="ATP-grasp fold, B domain"/>
    <property type="match status" value="1"/>
</dbReference>
<sequence length="405" mass="45185">MSQKKILLLGGSAQQVIAIKTAKELGYYTVLCDYLSDNPGQYVADKYYNASTTDVEAVYQIAKDEQVDGILAYASDPAALPAAIVAERLGLPTNPAKSVEVLGLKYPWRQFLQSHGFACPKVYSFHPETSLDEIKENAKDFSFPVVVKPTDSSGSKGVTMLENWDGLEQAIAWADTYSRNKVLLVEEYIQRGFPSVVGGDIFVWDGRVVLYGEMECLRDTQRSPLIPIGKKKPLCTSEKQTFNIHKELQRIVTALDIRFGELNIEIILDKNDNVHFLELGPRAGGNMIPIQLSDAYGIDLVKANVQAAMGEKPEFLEQPVKSLSGCYMHYVLHSYEAGTFKGIEIDENIATNVYRQVIYKKEGDPVEVFDGAGKALGIIFLHFDTVEQMEDFCKNYNNLIRIKLA</sequence>
<gene>
    <name evidence="6" type="ORF">AAAT87_05940</name>
</gene>
<dbReference type="Pfam" id="PF02786">
    <property type="entry name" value="CPSase_L_D2"/>
    <property type="match status" value="1"/>
</dbReference>
<name>A0ABV1FXJ5_9BACT</name>
<comment type="caution">
    <text evidence="6">The sequence shown here is derived from an EMBL/GenBank/DDBJ whole genome shotgun (WGS) entry which is preliminary data.</text>
</comment>
<keyword evidence="2 4" id="KW-0547">Nucleotide-binding</keyword>
<evidence type="ECO:0000256" key="2">
    <source>
        <dbReference type="ARBA" id="ARBA00022741"/>
    </source>
</evidence>
<reference evidence="6 7" key="1">
    <citation type="submission" date="2024-04" db="EMBL/GenBank/DDBJ databases">
        <title>Human intestinal bacterial collection.</title>
        <authorList>
            <person name="Pauvert C."/>
            <person name="Hitch T.C.A."/>
            <person name="Clavel T."/>
        </authorList>
    </citation>
    <scope>NUCLEOTIDE SEQUENCE [LARGE SCALE GENOMIC DNA]</scope>
    <source>
        <strain evidence="6 7">CLA-AA-H174</strain>
    </source>
</reference>
<evidence type="ECO:0000256" key="4">
    <source>
        <dbReference type="PROSITE-ProRule" id="PRU00409"/>
    </source>
</evidence>
<keyword evidence="7" id="KW-1185">Reference proteome</keyword>
<accession>A0ABV1FXJ5</accession>
<dbReference type="PROSITE" id="PS50975">
    <property type="entry name" value="ATP_GRASP"/>
    <property type="match status" value="1"/>
</dbReference>
<dbReference type="Gene3D" id="3.30.1490.20">
    <property type="entry name" value="ATP-grasp fold, A domain"/>
    <property type="match status" value="1"/>
</dbReference>
<dbReference type="EMBL" id="JBBNGE010000014">
    <property type="protein sequence ID" value="MEQ2507827.1"/>
    <property type="molecule type" value="Genomic_DNA"/>
</dbReference>
<dbReference type="Proteomes" id="UP001465717">
    <property type="component" value="Unassembled WGS sequence"/>
</dbReference>